<evidence type="ECO:0000313" key="5">
    <source>
        <dbReference type="Proteomes" id="UP001280581"/>
    </source>
</evidence>
<proteinExistence type="predicted"/>
<dbReference type="Proteomes" id="UP001280581">
    <property type="component" value="Unassembled WGS sequence"/>
</dbReference>
<comment type="caution">
    <text evidence="4">The sequence shown here is derived from an EMBL/GenBank/DDBJ whole genome shotgun (WGS) entry which is preliminary data.</text>
</comment>
<keyword evidence="1" id="KW-0378">Hydrolase</keyword>
<sequence length="477" mass="53319">MPHSPKITSVDALPASEAKWLEFQKLSWTDQTGKPRIWEAASRKTRGSSGVDAVAIAALITHPSRAPSTIVILQYRPPVDAVCVEFPAGLVDEGETPEQAAIRELKEETGYEGKDVELSPVIMGGHAFPHLPTPRLPPSTYHTLRIQTTNLLRTLFTHVTVPTEMPGKPSHGDIDFLAAGYLPLPAGAPLSYDTMLEGAKEKLGAREGRRGAGGVMYFAVRGEGSLEGEMGEVGEELDEEWWVQVDIKVVDALDAQAFAWAKFILDYASGMKILEWDEDTAGPTPRIVFEADTTAPTTAIPAPPTPPASRSTSPSGDPQKTYPPHPNTPERTNPPLHLPSLPQTPPLPFTPRPPPPNMSPEAKLTCLARWTRFSPLQEPYLLLAPREKGFELRWSESGVQERLLVEWVRGMWGKVWVRQGAANWVGMWRRRFEKEGEKRRVEEGKRREEEMKERKKEEEMNERREKILESLRRVNSM</sequence>
<protein>
    <recommendedName>
        <fullName evidence="3">Nudix hydrolase domain-containing protein</fullName>
    </recommendedName>
</protein>
<dbReference type="InterPro" id="IPR020084">
    <property type="entry name" value="NUDIX_hydrolase_CS"/>
</dbReference>
<dbReference type="PRINTS" id="PR00502">
    <property type="entry name" value="NUDIXFAMILY"/>
</dbReference>
<dbReference type="InterPro" id="IPR000086">
    <property type="entry name" value="NUDIX_hydrolase_dom"/>
</dbReference>
<feature type="domain" description="Nudix hydrolase" evidence="3">
    <location>
        <begin position="49"/>
        <end position="197"/>
    </location>
</feature>
<dbReference type="Gene3D" id="3.90.79.10">
    <property type="entry name" value="Nucleoside Triphosphate Pyrophosphohydrolase"/>
    <property type="match status" value="1"/>
</dbReference>
<evidence type="ECO:0000256" key="1">
    <source>
        <dbReference type="ARBA" id="ARBA00022801"/>
    </source>
</evidence>
<dbReference type="Pfam" id="PF00293">
    <property type="entry name" value="NUDIX"/>
    <property type="match status" value="1"/>
</dbReference>
<dbReference type="EMBL" id="WVTA01000003">
    <property type="protein sequence ID" value="KAK3215439.1"/>
    <property type="molecule type" value="Genomic_DNA"/>
</dbReference>
<dbReference type="GO" id="GO:0019693">
    <property type="term" value="P:ribose phosphate metabolic process"/>
    <property type="evidence" value="ECO:0007669"/>
    <property type="project" value="TreeGrafter"/>
</dbReference>
<reference evidence="4 5" key="1">
    <citation type="submission" date="2021-02" db="EMBL/GenBank/DDBJ databases">
        <title>Genome assembly of Pseudopithomyces chartarum.</title>
        <authorList>
            <person name="Jauregui R."/>
            <person name="Singh J."/>
            <person name="Voisey C."/>
        </authorList>
    </citation>
    <scope>NUCLEOTIDE SEQUENCE [LARGE SCALE GENOMIC DNA]</scope>
    <source>
        <strain evidence="4 5">AGR01</strain>
    </source>
</reference>
<dbReference type="GO" id="GO:0005634">
    <property type="term" value="C:nucleus"/>
    <property type="evidence" value="ECO:0007669"/>
    <property type="project" value="TreeGrafter"/>
</dbReference>
<feature type="region of interest" description="Disordered" evidence="2">
    <location>
        <begin position="295"/>
        <end position="361"/>
    </location>
</feature>
<dbReference type="SUPFAM" id="SSF55811">
    <property type="entry name" value="Nudix"/>
    <property type="match status" value="1"/>
</dbReference>
<gene>
    <name evidence="4" type="ORF">GRF29_19g3276939</name>
</gene>
<organism evidence="4 5">
    <name type="scientific">Pseudopithomyces chartarum</name>
    <dbReference type="NCBI Taxonomy" id="1892770"/>
    <lineage>
        <taxon>Eukaryota</taxon>
        <taxon>Fungi</taxon>
        <taxon>Dikarya</taxon>
        <taxon>Ascomycota</taxon>
        <taxon>Pezizomycotina</taxon>
        <taxon>Dothideomycetes</taxon>
        <taxon>Pleosporomycetidae</taxon>
        <taxon>Pleosporales</taxon>
        <taxon>Massarineae</taxon>
        <taxon>Didymosphaeriaceae</taxon>
        <taxon>Pseudopithomyces</taxon>
    </lineage>
</organism>
<dbReference type="GO" id="GO:0047631">
    <property type="term" value="F:ADP-ribose diphosphatase activity"/>
    <property type="evidence" value="ECO:0007669"/>
    <property type="project" value="TreeGrafter"/>
</dbReference>
<feature type="region of interest" description="Disordered" evidence="2">
    <location>
        <begin position="435"/>
        <end position="463"/>
    </location>
</feature>
<dbReference type="PROSITE" id="PS00893">
    <property type="entry name" value="NUDIX_BOX"/>
    <property type="match status" value="1"/>
</dbReference>
<evidence type="ECO:0000256" key="2">
    <source>
        <dbReference type="SAM" id="MobiDB-lite"/>
    </source>
</evidence>
<dbReference type="AlphaFoldDB" id="A0AAN6RM32"/>
<dbReference type="PANTHER" id="PTHR11839">
    <property type="entry name" value="UDP/ADP-SUGAR PYROPHOSPHATASE"/>
    <property type="match status" value="1"/>
</dbReference>
<feature type="compositionally biased region" description="Pro residues" evidence="2">
    <location>
        <begin position="342"/>
        <end position="358"/>
    </location>
</feature>
<keyword evidence="5" id="KW-1185">Reference proteome</keyword>
<evidence type="ECO:0000313" key="4">
    <source>
        <dbReference type="EMBL" id="KAK3215439.1"/>
    </source>
</evidence>
<accession>A0AAN6RM32</accession>
<dbReference type="InterPro" id="IPR015797">
    <property type="entry name" value="NUDIX_hydrolase-like_dom_sf"/>
</dbReference>
<name>A0AAN6RM32_9PLEO</name>
<dbReference type="GO" id="GO:0006753">
    <property type="term" value="P:nucleoside phosphate metabolic process"/>
    <property type="evidence" value="ECO:0007669"/>
    <property type="project" value="TreeGrafter"/>
</dbReference>
<dbReference type="PANTHER" id="PTHR11839:SF26">
    <property type="entry name" value="ADP-RIBOSE DIPHOSPHATASE"/>
    <property type="match status" value="1"/>
</dbReference>
<dbReference type="InterPro" id="IPR020476">
    <property type="entry name" value="Nudix_hydrolase"/>
</dbReference>
<evidence type="ECO:0000259" key="3">
    <source>
        <dbReference type="PROSITE" id="PS51462"/>
    </source>
</evidence>
<dbReference type="PROSITE" id="PS51462">
    <property type="entry name" value="NUDIX"/>
    <property type="match status" value="1"/>
</dbReference>